<dbReference type="AlphaFoldDB" id="A0A183DK99"/>
<dbReference type="Gene3D" id="2.60.40.1930">
    <property type="match status" value="1"/>
</dbReference>
<name>A0A183DK99_9BILA</name>
<feature type="domain" description="Alpha-2-macroglobulin bait region" evidence="1">
    <location>
        <begin position="9"/>
        <end position="59"/>
    </location>
</feature>
<proteinExistence type="predicted"/>
<organism evidence="2">
    <name type="scientific">Gongylonema pulchrum</name>
    <dbReference type="NCBI Taxonomy" id="637853"/>
    <lineage>
        <taxon>Eukaryota</taxon>
        <taxon>Metazoa</taxon>
        <taxon>Ecdysozoa</taxon>
        <taxon>Nematoda</taxon>
        <taxon>Chromadorea</taxon>
        <taxon>Rhabditida</taxon>
        <taxon>Spirurina</taxon>
        <taxon>Spiruromorpha</taxon>
        <taxon>Spiruroidea</taxon>
        <taxon>Gongylonematidae</taxon>
        <taxon>Gongylonema</taxon>
    </lineage>
</organism>
<dbReference type="Pfam" id="PF07703">
    <property type="entry name" value="A2M_BRD"/>
    <property type="match status" value="1"/>
</dbReference>
<accession>A0A183DK99</accession>
<evidence type="ECO:0000313" key="2">
    <source>
        <dbReference type="WBParaSite" id="GPUH_0000915001-mRNA-1"/>
    </source>
</evidence>
<reference evidence="2" key="1">
    <citation type="submission" date="2016-06" db="UniProtKB">
        <authorList>
            <consortium name="WormBaseParasite"/>
        </authorList>
    </citation>
    <scope>IDENTIFICATION</scope>
</reference>
<sequence>LLTQEMSVNGDLATITFAATPQMAPKSRLVVYTIRPSNLEILVDATDFRVDGLFRNNVSSCVF</sequence>
<protein>
    <submittedName>
        <fullName evidence="2">A2M_N_2 domain-containing protein</fullName>
    </submittedName>
</protein>
<dbReference type="WBParaSite" id="GPUH_0000915001-mRNA-1">
    <property type="protein sequence ID" value="GPUH_0000915001-mRNA-1"/>
    <property type="gene ID" value="GPUH_0000915001"/>
</dbReference>
<dbReference type="InterPro" id="IPR011625">
    <property type="entry name" value="A2M_N_BRD"/>
</dbReference>
<evidence type="ECO:0000259" key="1">
    <source>
        <dbReference type="Pfam" id="PF07703"/>
    </source>
</evidence>